<gene>
    <name evidence="1" type="ORF">SAMN04488136_1586</name>
</gene>
<dbReference type="EMBL" id="FNDD01000058">
    <property type="protein sequence ID" value="SDI08475.1"/>
    <property type="molecule type" value="Genomic_DNA"/>
</dbReference>
<name>A0A1G8HPA2_9VIBR</name>
<dbReference type="AlphaFoldDB" id="A0A1G8HPA2"/>
<sequence length="48" mass="5767">MPCISVKVFSYGYFMHIWVKVEIFSDLFCDGSVIYEMNYNFSYMNDEC</sequence>
<accession>A0A1G8HPA2</accession>
<reference evidence="2" key="1">
    <citation type="submission" date="2016-10" db="EMBL/GenBank/DDBJ databases">
        <authorList>
            <person name="Varghese N."/>
            <person name="Submissions S."/>
        </authorList>
    </citation>
    <scope>NUCLEOTIDE SEQUENCE [LARGE SCALE GENOMIC DNA]</scope>
    <source>
        <strain evidence="2">CGMCC 1.10228</strain>
    </source>
</reference>
<protein>
    <submittedName>
        <fullName evidence="1">Uncharacterized protein</fullName>
    </submittedName>
</protein>
<evidence type="ECO:0000313" key="2">
    <source>
        <dbReference type="Proteomes" id="UP000198854"/>
    </source>
</evidence>
<organism evidence="1 2">
    <name type="scientific">Vibrio xiamenensis</name>
    <dbReference type="NCBI Taxonomy" id="861298"/>
    <lineage>
        <taxon>Bacteria</taxon>
        <taxon>Pseudomonadati</taxon>
        <taxon>Pseudomonadota</taxon>
        <taxon>Gammaproteobacteria</taxon>
        <taxon>Vibrionales</taxon>
        <taxon>Vibrionaceae</taxon>
        <taxon>Vibrio</taxon>
    </lineage>
</organism>
<evidence type="ECO:0000313" key="1">
    <source>
        <dbReference type="EMBL" id="SDI08475.1"/>
    </source>
</evidence>
<dbReference type="STRING" id="861298.SAMN04488136_1586"/>
<proteinExistence type="predicted"/>
<keyword evidence="2" id="KW-1185">Reference proteome</keyword>
<dbReference type="Proteomes" id="UP000198854">
    <property type="component" value="Unassembled WGS sequence"/>
</dbReference>